<reference evidence="1 2" key="1">
    <citation type="submission" date="2017-09" db="EMBL/GenBank/DDBJ databases">
        <title>Large-scale bioinformatics analysis of Bacillus genomes uncovers conserved roles of natural products in bacterial physiology.</title>
        <authorList>
            <consortium name="Agbiome Team Llc"/>
            <person name="Bleich R.M."/>
            <person name="Grubbs K.J."/>
            <person name="Santa Maria K.C."/>
            <person name="Allen S.E."/>
            <person name="Farag S."/>
            <person name="Shank E.A."/>
            <person name="Bowers A."/>
        </authorList>
    </citation>
    <scope>NUCLEOTIDE SEQUENCE [LARGE SCALE GENOMIC DNA]</scope>
    <source>
        <strain evidence="1 2">AFS081271</strain>
    </source>
</reference>
<comment type="caution">
    <text evidence="1">The sequence shown here is derived from an EMBL/GenBank/DDBJ whole genome shotgun (WGS) entry which is preliminary data.</text>
</comment>
<accession>A0A2B0YC64</accession>
<dbReference type="PROSITE" id="PS51257">
    <property type="entry name" value="PROKAR_LIPOPROTEIN"/>
    <property type="match status" value="1"/>
</dbReference>
<name>A0A2B0YC64_BACAN</name>
<evidence type="ECO:0000313" key="1">
    <source>
        <dbReference type="EMBL" id="PFL73597.1"/>
    </source>
</evidence>
<dbReference type="AlphaFoldDB" id="A0A2B0YC64"/>
<dbReference type="Gene3D" id="3.10.450.130">
    <property type="entry name" value="folded 79 residue fragment of lin0334 like domains"/>
    <property type="match status" value="1"/>
</dbReference>
<proteinExistence type="predicted"/>
<organism evidence="1 2">
    <name type="scientific">Bacillus anthracis</name>
    <name type="common">anthrax bacterium</name>
    <dbReference type="NCBI Taxonomy" id="1392"/>
    <lineage>
        <taxon>Bacteria</taxon>
        <taxon>Bacillati</taxon>
        <taxon>Bacillota</taxon>
        <taxon>Bacilli</taxon>
        <taxon>Bacillales</taxon>
        <taxon>Bacillaceae</taxon>
        <taxon>Bacillus</taxon>
        <taxon>Bacillus cereus group</taxon>
    </lineage>
</organism>
<dbReference type="RefSeq" id="WP_098555190.1">
    <property type="nucleotide sequence ID" value="NZ_NUXH01000009.1"/>
</dbReference>
<evidence type="ECO:0000313" key="2">
    <source>
        <dbReference type="Proteomes" id="UP000222851"/>
    </source>
</evidence>
<protein>
    <submittedName>
        <fullName evidence="1">DUF1433 domain-containing protein</fullName>
    </submittedName>
</protein>
<dbReference type="EMBL" id="NUXH01000009">
    <property type="protein sequence ID" value="PFL73597.1"/>
    <property type="molecule type" value="Genomic_DNA"/>
</dbReference>
<sequence>MDITIKKISFSLFFIFILSILGACTIDQKNEEQQIVNKAKEETIKYFKEEENVNVTITKHKFTPNDLQTIFISGYVTDDKNKEFSVAVEYANNYHISTISTTKNFELKHD</sequence>
<dbReference type="Proteomes" id="UP000222851">
    <property type="component" value="Unassembled WGS sequence"/>
</dbReference>
<gene>
    <name evidence="1" type="ORF">COJ30_03515</name>
</gene>